<protein>
    <submittedName>
        <fullName evidence="2">Uncharacterized protein</fullName>
    </submittedName>
</protein>
<proteinExistence type="predicted"/>
<dbReference type="RefSeq" id="WP_264071816.1">
    <property type="nucleotide sequence ID" value="NZ_JACKTY010000051.1"/>
</dbReference>
<accession>A0ABT3CM70</accession>
<name>A0ABT3CM70_9MYCO</name>
<reference evidence="2 3" key="1">
    <citation type="journal article" date="2022" name="BMC Genomics">
        <title>Comparative genome analysis of mycobacteria focusing on tRNA and non-coding RNA.</title>
        <authorList>
            <person name="Behra P.R.K."/>
            <person name="Pettersson B.M.F."/>
            <person name="Ramesh M."/>
            <person name="Das S."/>
            <person name="Dasgupta S."/>
            <person name="Kirsebom L.A."/>
        </authorList>
    </citation>
    <scope>NUCLEOTIDE SEQUENCE [LARGE SCALE GENOMIC DNA]</scope>
    <source>
        <strain evidence="2 3">DSM 44078</strain>
    </source>
</reference>
<evidence type="ECO:0000313" key="3">
    <source>
        <dbReference type="Proteomes" id="UP001526201"/>
    </source>
</evidence>
<dbReference type="EMBL" id="JACKTY010000051">
    <property type="protein sequence ID" value="MCV7230524.1"/>
    <property type="molecule type" value="Genomic_DNA"/>
</dbReference>
<keyword evidence="1" id="KW-0732">Signal</keyword>
<evidence type="ECO:0000313" key="2">
    <source>
        <dbReference type="EMBL" id="MCV7230524.1"/>
    </source>
</evidence>
<gene>
    <name evidence="2" type="ORF">H7J73_31410</name>
</gene>
<evidence type="ECO:0000256" key="1">
    <source>
        <dbReference type="SAM" id="SignalP"/>
    </source>
</evidence>
<dbReference type="Proteomes" id="UP001526201">
    <property type="component" value="Unassembled WGS sequence"/>
</dbReference>
<comment type="caution">
    <text evidence="2">The sequence shown here is derived from an EMBL/GenBank/DDBJ whole genome shotgun (WGS) entry which is preliminary data.</text>
</comment>
<keyword evidence="3" id="KW-1185">Reference proteome</keyword>
<sequence length="102" mass="9883">MSQRTTRRIAAMLGSISVIAAAATTVLNAGDSHDVAGGSGASATGTSYVYPTVPAMQIDPTDLSTGATVTAAAPATALATSVAAPTFKASPEAGCVNNGQCP</sequence>
<feature type="signal peptide" evidence="1">
    <location>
        <begin position="1"/>
        <end position="22"/>
    </location>
</feature>
<feature type="chain" id="PRO_5046428920" evidence="1">
    <location>
        <begin position="23"/>
        <end position="102"/>
    </location>
</feature>
<organism evidence="2 3">
    <name type="scientific">Mycolicibacterium komossense</name>
    <dbReference type="NCBI Taxonomy" id="1779"/>
    <lineage>
        <taxon>Bacteria</taxon>
        <taxon>Bacillati</taxon>
        <taxon>Actinomycetota</taxon>
        <taxon>Actinomycetes</taxon>
        <taxon>Mycobacteriales</taxon>
        <taxon>Mycobacteriaceae</taxon>
        <taxon>Mycolicibacterium</taxon>
    </lineage>
</organism>